<dbReference type="PANTHER" id="PTHR11669:SF8">
    <property type="entry name" value="DNA POLYMERASE III SUBUNIT DELTA"/>
    <property type="match status" value="1"/>
</dbReference>
<dbReference type="SUPFAM" id="SSF48019">
    <property type="entry name" value="post-AAA+ oligomerization domain-like"/>
    <property type="match status" value="1"/>
</dbReference>
<name>A0A4D6Y6Y3_BUCRP</name>
<comment type="function">
    <text evidence="8">DNA polymerase III is a complex, multichain enzyme responsible for most of the replicative synthesis in bacteria. This DNA polymerase also exhibits 3' to 5' exonuclease activity.</text>
</comment>
<reference evidence="12 13" key="1">
    <citation type="submission" date="2018-12" db="EMBL/GenBank/DDBJ databases">
        <authorList>
            <person name="Chong R.A."/>
        </authorList>
    </citation>
    <scope>NUCLEOTIDE SEQUENCE [LARGE SCALE GENOMIC DNA]</scope>
    <source>
        <strain evidence="12 13">Rpa</strain>
    </source>
</reference>
<evidence type="ECO:0000256" key="5">
    <source>
        <dbReference type="ARBA" id="ARBA00022705"/>
    </source>
</evidence>
<dbReference type="OrthoDB" id="9811073at2"/>
<dbReference type="EC" id="2.7.7.7" evidence="1"/>
<feature type="domain" description="DNA polymerase III subunit delta' AAA+ ATPase lid" evidence="11">
    <location>
        <begin position="166"/>
        <end position="203"/>
    </location>
</feature>
<dbReference type="Pfam" id="PF09115">
    <property type="entry name" value="DNApol3-delta_C"/>
    <property type="match status" value="1"/>
</dbReference>
<evidence type="ECO:0000256" key="7">
    <source>
        <dbReference type="ARBA" id="ARBA00026073"/>
    </source>
</evidence>
<dbReference type="InterPro" id="IPR050238">
    <property type="entry name" value="DNA_Rep/Repair_Clamp_Loader"/>
</dbReference>
<evidence type="ECO:0000259" key="11">
    <source>
        <dbReference type="Pfam" id="PF21500"/>
    </source>
</evidence>
<dbReference type="GO" id="GO:0003677">
    <property type="term" value="F:DNA binding"/>
    <property type="evidence" value="ECO:0007669"/>
    <property type="project" value="InterPro"/>
</dbReference>
<keyword evidence="5" id="KW-0235">DNA replication</keyword>
<dbReference type="InterPro" id="IPR008921">
    <property type="entry name" value="DNA_pol3_clamp-load_cplx_C"/>
</dbReference>
<dbReference type="EMBL" id="CP034858">
    <property type="protein sequence ID" value="QCI24989.1"/>
    <property type="molecule type" value="Genomic_DNA"/>
</dbReference>
<proteinExistence type="predicted"/>
<dbReference type="GO" id="GO:0003887">
    <property type="term" value="F:DNA-directed DNA polymerase activity"/>
    <property type="evidence" value="ECO:0007669"/>
    <property type="project" value="UniProtKB-KW"/>
</dbReference>
<evidence type="ECO:0000313" key="12">
    <source>
        <dbReference type="EMBL" id="QCI24989.1"/>
    </source>
</evidence>
<dbReference type="Gene3D" id="3.40.50.300">
    <property type="entry name" value="P-loop containing nucleotide triphosphate hydrolases"/>
    <property type="match status" value="1"/>
</dbReference>
<evidence type="ECO:0000313" key="13">
    <source>
        <dbReference type="Proteomes" id="UP000298688"/>
    </source>
</evidence>
<comment type="catalytic activity">
    <reaction evidence="9">
        <text>DNA(n) + a 2'-deoxyribonucleoside 5'-triphosphate = DNA(n+1) + diphosphate</text>
        <dbReference type="Rhea" id="RHEA:22508"/>
        <dbReference type="Rhea" id="RHEA-COMP:17339"/>
        <dbReference type="Rhea" id="RHEA-COMP:17340"/>
        <dbReference type="ChEBI" id="CHEBI:33019"/>
        <dbReference type="ChEBI" id="CHEBI:61560"/>
        <dbReference type="ChEBI" id="CHEBI:173112"/>
        <dbReference type="EC" id="2.7.7.7"/>
    </reaction>
</comment>
<dbReference type="Pfam" id="PF21500">
    <property type="entry name" value="HolB_lid"/>
    <property type="match status" value="1"/>
</dbReference>
<evidence type="ECO:0000256" key="4">
    <source>
        <dbReference type="ARBA" id="ARBA00022695"/>
    </source>
</evidence>
<dbReference type="Pfam" id="PF13177">
    <property type="entry name" value="DNA_pol3_delta2"/>
    <property type="match status" value="1"/>
</dbReference>
<keyword evidence="3" id="KW-0808">Transferase</keyword>
<evidence type="ECO:0000256" key="9">
    <source>
        <dbReference type="ARBA" id="ARBA00049244"/>
    </source>
</evidence>
<evidence type="ECO:0000259" key="10">
    <source>
        <dbReference type="Pfam" id="PF09115"/>
    </source>
</evidence>
<dbReference type="AlphaFoldDB" id="A0A4D6Y6Y3"/>
<dbReference type="InterPro" id="IPR048731">
    <property type="entry name" value="HolB_lid-gammaproteobact"/>
</dbReference>
<organism evidence="12 13">
    <name type="scientific">Buchnera aphidicola subsp. Rhopalosiphum padi</name>
    <dbReference type="NCBI Taxonomy" id="98793"/>
    <lineage>
        <taxon>Bacteria</taxon>
        <taxon>Pseudomonadati</taxon>
        <taxon>Pseudomonadota</taxon>
        <taxon>Gammaproteobacteria</taxon>
        <taxon>Enterobacterales</taxon>
        <taxon>Erwiniaceae</taxon>
        <taxon>Buchnera</taxon>
    </lineage>
</organism>
<dbReference type="PANTHER" id="PTHR11669">
    <property type="entry name" value="REPLICATION FACTOR C / DNA POLYMERASE III GAMMA-TAU SUBUNIT"/>
    <property type="match status" value="1"/>
</dbReference>
<dbReference type="InterPro" id="IPR015199">
    <property type="entry name" value="DNA_pol_III_delta_C"/>
</dbReference>
<accession>A0A4D6Y6Y3</accession>
<dbReference type="InterPro" id="IPR027417">
    <property type="entry name" value="P-loop_NTPase"/>
</dbReference>
<protein>
    <recommendedName>
        <fullName evidence="2">DNA polymerase III subunit delta'</fullName>
        <ecNumber evidence="1">2.7.7.7</ecNumber>
    </recommendedName>
</protein>
<evidence type="ECO:0000256" key="3">
    <source>
        <dbReference type="ARBA" id="ARBA00022679"/>
    </source>
</evidence>
<dbReference type="Gene3D" id="1.20.272.10">
    <property type="match status" value="1"/>
</dbReference>
<gene>
    <name evidence="12" type="ORF">D9V76_01810</name>
</gene>
<evidence type="ECO:0000256" key="8">
    <source>
        <dbReference type="ARBA" id="ARBA00037724"/>
    </source>
</evidence>
<evidence type="ECO:0000256" key="2">
    <source>
        <dbReference type="ARBA" id="ARBA00014363"/>
    </source>
</evidence>
<evidence type="ECO:0000256" key="1">
    <source>
        <dbReference type="ARBA" id="ARBA00012417"/>
    </source>
</evidence>
<keyword evidence="4" id="KW-0548">Nucleotidyltransferase</keyword>
<feature type="domain" description="DNA polymerase III delta subunit C-terminal" evidence="10">
    <location>
        <begin position="207"/>
        <end position="320"/>
    </location>
</feature>
<dbReference type="RefSeq" id="WP_158337252.1">
    <property type="nucleotide sequence ID" value="NZ_CP034858.1"/>
</dbReference>
<comment type="subunit">
    <text evidence="7">DNA polymerase III contains a core (composed of alpha, epsilon and theta chains) that associates with a tau subunit. This core dimerizes to form the POLIII' complex. PolIII' associates with the gamma complex (composed of gamma, delta, delta', psi and chi chains) and with the beta chain to form the complete DNA polymerase III complex.</text>
</comment>
<evidence type="ECO:0000256" key="6">
    <source>
        <dbReference type="ARBA" id="ARBA00022932"/>
    </source>
</evidence>
<reference evidence="12 13" key="2">
    <citation type="submission" date="2019-05" db="EMBL/GenBank/DDBJ databases">
        <title>Genome evolution of the obligate endosymbiont Buchnera aphidicola.</title>
        <authorList>
            <person name="Moran N.A."/>
        </authorList>
    </citation>
    <scope>NUCLEOTIDE SEQUENCE [LARGE SCALE GENOMIC DNA]</scope>
    <source>
        <strain evidence="12 13">Rpa</strain>
    </source>
</reference>
<dbReference type="GO" id="GO:0009360">
    <property type="term" value="C:DNA polymerase III complex"/>
    <property type="evidence" value="ECO:0007669"/>
    <property type="project" value="InterPro"/>
</dbReference>
<dbReference type="SUPFAM" id="SSF52540">
    <property type="entry name" value="P-loop containing nucleoside triphosphate hydrolases"/>
    <property type="match status" value="1"/>
</dbReference>
<dbReference type="Proteomes" id="UP000298688">
    <property type="component" value="Chromosome"/>
</dbReference>
<sequence>MKWYPWLEKPYKEIIGLHQRKKAHHAILIRTQKGMGVFTLVWLISKWLLCLKPIGIKFCNNCHGCKLMSAKNHPDWHNIINEKNDTFDVESIRIINEKVFKRAQQGNNKIIFLADVHKLTESAVNALLKTLEEPPEKNWFFLIDYNCLKLHSTLKSRCFLYRLSSPIEKESLHWLKNENKKDHISNLTSLRINQGSPICAQNFIEGELWEERKNLYRSLSNSIKDKNLLKILPRLCKKNTIIKIDWICLLLFDAIKINFNERKKLTNCDQIKLINFFSEKYNNITLNKSIQNWTKCRFILLNTSGINNELLLLEQLLVWEKILCFIIVP</sequence>
<dbReference type="GO" id="GO:0006261">
    <property type="term" value="P:DNA-templated DNA replication"/>
    <property type="evidence" value="ECO:0007669"/>
    <property type="project" value="TreeGrafter"/>
</dbReference>
<keyword evidence="6" id="KW-0239">DNA-directed DNA polymerase</keyword>